<protein>
    <recommendedName>
        <fullName evidence="4">Large ribosomal subunit protein eL29</fullName>
    </recommendedName>
    <alternativeName>
        <fullName evidence="5">60S ribosomal protein L29</fullName>
    </alternativeName>
</protein>
<dbReference type="Proteomes" id="UP000283634">
    <property type="component" value="Unassembled WGS sequence"/>
</dbReference>
<feature type="region of interest" description="Disordered" evidence="6">
    <location>
        <begin position="1"/>
        <end position="26"/>
    </location>
</feature>
<keyword evidence="9" id="KW-1185">Reference proteome</keyword>
<evidence type="ECO:0000256" key="3">
    <source>
        <dbReference type="ARBA" id="ARBA00023274"/>
    </source>
</evidence>
<feature type="transmembrane region" description="Helical" evidence="7">
    <location>
        <begin position="41"/>
        <end position="62"/>
    </location>
</feature>
<evidence type="ECO:0000256" key="5">
    <source>
        <dbReference type="ARBA" id="ARBA00035328"/>
    </source>
</evidence>
<keyword evidence="7" id="KW-0812">Transmembrane</keyword>
<evidence type="ECO:0000256" key="4">
    <source>
        <dbReference type="ARBA" id="ARBA00035222"/>
    </source>
</evidence>
<comment type="caution">
    <text evidence="8">The sequence shown here is derived from an EMBL/GenBank/DDBJ whole genome shotgun (WGS) entry which is preliminary data.</text>
</comment>
<proteinExistence type="inferred from homology"/>
<evidence type="ECO:0000313" key="8">
    <source>
        <dbReference type="EMBL" id="RNF09496.1"/>
    </source>
</evidence>
<accession>A0A422NVL5</accession>
<feature type="transmembrane region" description="Helical" evidence="7">
    <location>
        <begin position="83"/>
        <end position="104"/>
    </location>
</feature>
<dbReference type="OrthoDB" id="268566at2759"/>
<keyword evidence="7" id="KW-1133">Transmembrane helix</keyword>
<dbReference type="EMBL" id="MKGL01000046">
    <property type="protein sequence ID" value="RNF09496.1"/>
    <property type="molecule type" value="Genomic_DNA"/>
</dbReference>
<keyword evidence="7" id="KW-0472">Membrane</keyword>
<evidence type="ECO:0000256" key="7">
    <source>
        <dbReference type="SAM" id="Phobius"/>
    </source>
</evidence>
<dbReference type="Pfam" id="PF01779">
    <property type="entry name" value="Ribosomal_L29e"/>
    <property type="match status" value="1"/>
</dbReference>
<gene>
    <name evidence="8" type="ORF">TraAM80_02104</name>
</gene>
<evidence type="ECO:0000313" key="9">
    <source>
        <dbReference type="Proteomes" id="UP000283634"/>
    </source>
</evidence>
<dbReference type="VEuPathDB" id="TriTrypDB:TRSC58_02392"/>
<evidence type="ECO:0000256" key="1">
    <source>
        <dbReference type="ARBA" id="ARBA00010247"/>
    </source>
</evidence>
<feature type="region of interest" description="Disordered" evidence="6">
    <location>
        <begin position="132"/>
        <end position="156"/>
    </location>
</feature>
<dbReference type="GO" id="GO:0003735">
    <property type="term" value="F:structural constituent of ribosome"/>
    <property type="evidence" value="ECO:0007669"/>
    <property type="project" value="InterPro"/>
</dbReference>
<keyword evidence="3" id="KW-0687">Ribonucleoprotein</keyword>
<organism evidence="8 9">
    <name type="scientific">Trypanosoma rangeli</name>
    <dbReference type="NCBI Taxonomy" id="5698"/>
    <lineage>
        <taxon>Eukaryota</taxon>
        <taxon>Discoba</taxon>
        <taxon>Euglenozoa</taxon>
        <taxon>Kinetoplastea</taxon>
        <taxon>Metakinetoplastina</taxon>
        <taxon>Trypanosomatida</taxon>
        <taxon>Trypanosomatidae</taxon>
        <taxon>Trypanosoma</taxon>
        <taxon>Herpetosoma</taxon>
    </lineage>
</organism>
<feature type="compositionally biased region" description="Basic residues" evidence="6">
    <location>
        <begin position="135"/>
        <end position="152"/>
    </location>
</feature>
<dbReference type="PANTHER" id="PTHR12884:SF0">
    <property type="entry name" value="60S RIBOSOMAL PROTEIN L29"/>
    <property type="match status" value="1"/>
</dbReference>
<evidence type="ECO:0000256" key="2">
    <source>
        <dbReference type="ARBA" id="ARBA00022980"/>
    </source>
</evidence>
<evidence type="ECO:0000256" key="6">
    <source>
        <dbReference type="SAM" id="MobiDB-lite"/>
    </source>
</evidence>
<keyword evidence="2 8" id="KW-0689">Ribosomal protein</keyword>
<dbReference type="RefSeq" id="XP_029241004.1">
    <property type="nucleotide sequence ID" value="XM_029379121.1"/>
</dbReference>
<comment type="similarity">
    <text evidence="1">Belongs to the eukaryotic ribosomal protein eL29 family.</text>
</comment>
<name>A0A422NVL5_TRYRA</name>
<reference evidence="8 9" key="1">
    <citation type="journal article" date="2018" name="BMC Genomics">
        <title>Genomic comparison of Trypanosoma conorhini and Trypanosoma rangeli to Trypanosoma cruzi strains of high and low virulence.</title>
        <authorList>
            <person name="Bradwell K.R."/>
            <person name="Koparde V.N."/>
            <person name="Matveyev A.V."/>
            <person name="Serrano M.G."/>
            <person name="Alves J.M."/>
            <person name="Parikh H."/>
            <person name="Huang B."/>
            <person name="Lee V."/>
            <person name="Espinosa-Alvarez O."/>
            <person name="Ortiz P.A."/>
            <person name="Costa-Martins A.G."/>
            <person name="Teixeira M.M."/>
            <person name="Buck G.A."/>
        </authorList>
    </citation>
    <scope>NUCLEOTIDE SEQUENCE [LARGE SCALE GENOMIC DNA]</scope>
    <source>
        <strain evidence="8 9">AM80</strain>
    </source>
</reference>
<dbReference type="Gene3D" id="6.10.140.1730">
    <property type="match status" value="1"/>
</dbReference>
<dbReference type="GO" id="GO:0022625">
    <property type="term" value="C:cytosolic large ribosomal subunit"/>
    <property type="evidence" value="ECO:0007669"/>
    <property type="project" value="TreeGrafter"/>
</dbReference>
<dbReference type="PANTHER" id="PTHR12884">
    <property type="entry name" value="60S RIBOSOMAL PROTEIN L29"/>
    <property type="match status" value="1"/>
</dbReference>
<dbReference type="AlphaFoldDB" id="A0A422NVL5"/>
<dbReference type="GeneID" id="40326037"/>
<dbReference type="GO" id="GO:0002181">
    <property type="term" value="P:cytoplasmic translation"/>
    <property type="evidence" value="ECO:0007669"/>
    <property type="project" value="TreeGrafter"/>
</dbReference>
<dbReference type="InterPro" id="IPR002673">
    <property type="entry name" value="Ribosomal_eL29"/>
</dbReference>
<sequence length="202" mass="22737">MASGSCQHPPCAQVEPEGGFEGPPRAPCRAPGQAEVNPDGAWTKVILSFTFFGFIFTSFIPIRRRKFKKKGHLSIFFCRRRRVPVGVGIVSAFLFSFFVVANVFTICVGPYFAPFALVIPLHLIPSRKLGPMAKSKNHTNHNQSRKNHRNGIKRPLPMHLHNSKRGGWLPALVNTRRVRKLNQKAALKARRERLAVHQAKLK</sequence>